<feature type="domain" description="Methyltransferase type 11" evidence="1">
    <location>
        <begin position="37"/>
        <end position="104"/>
    </location>
</feature>
<proteinExistence type="predicted"/>
<dbReference type="RefSeq" id="WP_183801798.1">
    <property type="nucleotide sequence ID" value="NZ_JACIEE010000003.1"/>
</dbReference>
<dbReference type="SUPFAM" id="SSF53335">
    <property type="entry name" value="S-adenosyl-L-methionine-dependent methyltransferases"/>
    <property type="match status" value="1"/>
</dbReference>
<dbReference type="AlphaFoldDB" id="A0A7W6GIR8"/>
<evidence type="ECO:0000259" key="1">
    <source>
        <dbReference type="Pfam" id="PF08241"/>
    </source>
</evidence>
<reference evidence="2 3" key="1">
    <citation type="submission" date="2020-08" db="EMBL/GenBank/DDBJ databases">
        <title>Genomic Encyclopedia of Type Strains, Phase IV (KMG-IV): sequencing the most valuable type-strain genomes for metagenomic binning, comparative biology and taxonomic classification.</title>
        <authorList>
            <person name="Goeker M."/>
        </authorList>
    </citation>
    <scope>NUCLEOTIDE SEQUENCE [LARGE SCALE GENOMIC DNA]</scope>
    <source>
        <strain evidence="2 3">DSM 100211</strain>
    </source>
</reference>
<name>A0A7W6GIR8_9HYPH</name>
<keyword evidence="3" id="KW-1185">Reference proteome</keyword>
<dbReference type="Gene3D" id="3.40.50.150">
    <property type="entry name" value="Vaccinia Virus protein VP39"/>
    <property type="match status" value="1"/>
</dbReference>
<dbReference type="InterPro" id="IPR013216">
    <property type="entry name" value="Methyltransf_11"/>
</dbReference>
<accession>A0A7W6GIR8</accession>
<dbReference type="EMBL" id="JACIEE010000003">
    <property type="protein sequence ID" value="MBB3976428.1"/>
    <property type="molecule type" value="Genomic_DNA"/>
</dbReference>
<dbReference type="InterPro" id="IPR029063">
    <property type="entry name" value="SAM-dependent_MTases_sf"/>
</dbReference>
<evidence type="ECO:0000313" key="3">
    <source>
        <dbReference type="Proteomes" id="UP000574761"/>
    </source>
</evidence>
<dbReference type="Proteomes" id="UP000574761">
    <property type="component" value="Unassembled WGS sequence"/>
</dbReference>
<dbReference type="GO" id="GO:0008757">
    <property type="term" value="F:S-adenosylmethionine-dependent methyltransferase activity"/>
    <property type="evidence" value="ECO:0007669"/>
    <property type="project" value="InterPro"/>
</dbReference>
<organism evidence="2 3">
    <name type="scientific">Mycoplana azooxidifex</name>
    <dbReference type="NCBI Taxonomy" id="1636188"/>
    <lineage>
        <taxon>Bacteria</taxon>
        <taxon>Pseudomonadati</taxon>
        <taxon>Pseudomonadota</taxon>
        <taxon>Alphaproteobacteria</taxon>
        <taxon>Hyphomicrobiales</taxon>
        <taxon>Rhizobiaceae</taxon>
        <taxon>Mycoplana</taxon>
    </lineage>
</organism>
<sequence>MSYADGRYWAGRSDLLYYQYFRMIIRCVGKDAGSMIDIGSGNAPYLEWFDWIAKRVSVDIRTPYRSATVDGIKGDIHKLAFPEKFDICTCMQVMEHVPEAGPFAQRLLELGKLVVVSVPYKWPAGKTNGHIHDPVDLEKLTTWFGRKPNYSQIVKEPFAGSKGRRLFAIYDPADPEKKFGSSYFSQRRPLPNA</sequence>
<evidence type="ECO:0000313" key="2">
    <source>
        <dbReference type="EMBL" id="MBB3976428.1"/>
    </source>
</evidence>
<dbReference type="Pfam" id="PF08241">
    <property type="entry name" value="Methyltransf_11"/>
    <property type="match status" value="1"/>
</dbReference>
<gene>
    <name evidence="2" type="ORF">GGQ64_001617</name>
</gene>
<protein>
    <recommendedName>
        <fullName evidence="1">Methyltransferase type 11 domain-containing protein</fullName>
    </recommendedName>
</protein>
<comment type="caution">
    <text evidence="2">The sequence shown here is derived from an EMBL/GenBank/DDBJ whole genome shotgun (WGS) entry which is preliminary data.</text>
</comment>